<keyword evidence="1" id="KW-1133">Transmembrane helix</keyword>
<evidence type="ECO:0000313" key="2">
    <source>
        <dbReference type="Proteomes" id="UP000492821"/>
    </source>
</evidence>
<keyword evidence="2" id="KW-1185">Reference proteome</keyword>
<keyword evidence="1" id="KW-0472">Membrane</keyword>
<reference evidence="3" key="2">
    <citation type="submission" date="2020-10" db="UniProtKB">
        <authorList>
            <consortium name="WormBaseParasite"/>
        </authorList>
    </citation>
    <scope>IDENTIFICATION</scope>
</reference>
<keyword evidence="1" id="KW-0812">Transmembrane</keyword>
<evidence type="ECO:0000256" key="1">
    <source>
        <dbReference type="SAM" id="Phobius"/>
    </source>
</evidence>
<feature type="transmembrane region" description="Helical" evidence="1">
    <location>
        <begin position="45"/>
        <end position="63"/>
    </location>
</feature>
<protein>
    <submittedName>
        <fullName evidence="3">Secreted protein</fullName>
    </submittedName>
</protein>
<accession>A0A7E4UUX6</accession>
<feature type="transmembrane region" description="Helical" evidence="1">
    <location>
        <begin position="127"/>
        <end position="150"/>
    </location>
</feature>
<reference evidence="2" key="1">
    <citation type="journal article" date="2013" name="Genetics">
        <title>The draft genome and transcriptome of Panagrellus redivivus are shaped by the harsh demands of a free-living lifestyle.</title>
        <authorList>
            <person name="Srinivasan J."/>
            <person name="Dillman A.R."/>
            <person name="Macchietto M.G."/>
            <person name="Heikkinen L."/>
            <person name="Lakso M."/>
            <person name="Fracchia K.M."/>
            <person name="Antoshechkin I."/>
            <person name="Mortazavi A."/>
            <person name="Wong G."/>
            <person name="Sternberg P.W."/>
        </authorList>
    </citation>
    <scope>NUCLEOTIDE SEQUENCE [LARGE SCALE GENOMIC DNA]</scope>
    <source>
        <strain evidence="2">MT8872</strain>
    </source>
</reference>
<dbReference type="Proteomes" id="UP000492821">
    <property type="component" value="Unassembled WGS sequence"/>
</dbReference>
<name>A0A7E4UUX6_PANRE</name>
<proteinExistence type="predicted"/>
<dbReference type="AlphaFoldDB" id="A0A7E4UUX6"/>
<evidence type="ECO:0000313" key="3">
    <source>
        <dbReference type="WBParaSite" id="Pan_g12713.t1"/>
    </source>
</evidence>
<organism evidence="2 3">
    <name type="scientific">Panagrellus redivivus</name>
    <name type="common">Microworm</name>
    <dbReference type="NCBI Taxonomy" id="6233"/>
    <lineage>
        <taxon>Eukaryota</taxon>
        <taxon>Metazoa</taxon>
        <taxon>Ecdysozoa</taxon>
        <taxon>Nematoda</taxon>
        <taxon>Chromadorea</taxon>
        <taxon>Rhabditida</taxon>
        <taxon>Tylenchina</taxon>
        <taxon>Panagrolaimomorpha</taxon>
        <taxon>Panagrolaimoidea</taxon>
        <taxon>Panagrolaimidae</taxon>
        <taxon>Panagrellus</taxon>
    </lineage>
</organism>
<sequence>MQMYFTSTCLPTHSVTSTWVFFADVCPLFPHAVSGPRASSSDKQLLVYFVGCWSLAVLVIAQGSTPLPQPSKRGDGLTSPGDFDTFMSERTLHPIPVGRTGSAPAGDVCIKGGSEAPNIASLPSSHAVVVVVVAAFSPFMPSTLSSTFWLNRILRLSEHVLTSLTRPAMGESS</sequence>
<dbReference type="WBParaSite" id="Pan_g12713.t1">
    <property type="protein sequence ID" value="Pan_g12713.t1"/>
    <property type="gene ID" value="Pan_g12713"/>
</dbReference>